<evidence type="ECO:0000313" key="2">
    <source>
        <dbReference type="Proteomes" id="UP001221757"/>
    </source>
</evidence>
<proteinExistence type="predicted"/>
<dbReference type="AlphaFoldDB" id="A0AAD7BKT2"/>
<evidence type="ECO:0000313" key="1">
    <source>
        <dbReference type="EMBL" id="KAJ7624142.1"/>
    </source>
</evidence>
<organism evidence="1 2">
    <name type="scientific">Mycena rosella</name>
    <name type="common">Pink bonnet</name>
    <name type="synonym">Agaricus rosellus</name>
    <dbReference type="NCBI Taxonomy" id="1033263"/>
    <lineage>
        <taxon>Eukaryota</taxon>
        <taxon>Fungi</taxon>
        <taxon>Dikarya</taxon>
        <taxon>Basidiomycota</taxon>
        <taxon>Agaricomycotina</taxon>
        <taxon>Agaricomycetes</taxon>
        <taxon>Agaricomycetidae</taxon>
        <taxon>Agaricales</taxon>
        <taxon>Marasmiineae</taxon>
        <taxon>Mycenaceae</taxon>
        <taxon>Mycena</taxon>
    </lineage>
</organism>
<dbReference type="Proteomes" id="UP001221757">
    <property type="component" value="Unassembled WGS sequence"/>
</dbReference>
<comment type="caution">
    <text evidence="1">The sequence shown here is derived from an EMBL/GenBank/DDBJ whole genome shotgun (WGS) entry which is preliminary data.</text>
</comment>
<name>A0AAD7BKT2_MYCRO</name>
<protein>
    <submittedName>
        <fullName evidence="1">Uncharacterized protein</fullName>
    </submittedName>
</protein>
<reference evidence="1" key="1">
    <citation type="submission" date="2023-03" db="EMBL/GenBank/DDBJ databases">
        <title>Massive genome expansion in bonnet fungi (Mycena s.s.) driven by repeated elements and novel gene families across ecological guilds.</title>
        <authorList>
            <consortium name="Lawrence Berkeley National Laboratory"/>
            <person name="Harder C.B."/>
            <person name="Miyauchi S."/>
            <person name="Viragh M."/>
            <person name="Kuo A."/>
            <person name="Thoen E."/>
            <person name="Andreopoulos B."/>
            <person name="Lu D."/>
            <person name="Skrede I."/>
            <person name="Drula E."/>
            <person name="Henrissat B."/>
            <person name="Morin E."/>
            <person name="Kohler A."/>
            <person name="Barry K."/>
            <person name="LaButti K."/>
            <person name="Morin E."/>
            <person name="Salamov A."/>
            <person name="Lipzen A."/>
            <person name="Mereny Z."/>
            <person name="Hegedus B."/>
            <person name="Baldrian P."/>
            <person name="Stursova M."/>
            <person name="Weitz H."/>
            <person name="Taylor A."/>
            <person name="Grigoriev I.V."/>
            <person name="Nagy L.G."/>
            <person name="Martin F."/>
            <person name="Kauserud H."/>
        </authorList>
    </citation>
    <scope>NUCLEOTIDE SEQUENCE</scope>
    <source>
        <strain evidence="1">CBHHK067</strain>
    </source>
</reference>
<gene>
    <name evidence="1" type="ORF">B0H17DRAFT_963938</name>
</gene>
<keyword evidence="2" id="KW-1185">Reference proteome</keyword>
<accession>A0AAD7BKT2</accession>
<dbReference type="EMBL" id="JARKIE010000621">
    <property type="protein sequence ID" value="KAJ7624142.1"/>
    <property type="molecule type" value="Genomic_DNA"/>
</dbReference>
<sequence>MRALADCSSPTQFPGECRTAKQAAPFVNQAFRDFGIVTAGEKAALLSLMLFESGGFEFDINHSLNTPVQWTRNLMTFPFILQYALDTPSVAAQAQALVGATAVDAVAPDTRNAVRALVLPDPLSVASAMWFYT</sequence>